<evidence type="ECO:0000313" key="2">
    <source>
        <dbReference type="Proteomes" id="UP000257109"/>
    </source>
</evidence>
<gene>
    <name evidence="1" type="ORF">CR513_25708</name>
</gene>
<feature type="non-terminal residue" evidence="1">
    <location>
        <position position="1"/>
    </location>
</feature>
<accession>A0A371GNP5</accession>
<evidence type="ECO:0000313" key="1">
    <source>
        <dbReference type="EMBL" id="RDX92195.1"/>
    </source>
</evidence>
<comment type="caution">
    <text evidence="1">The sequence shown here is derived from an EMBL/GenBank/DDBJ whole genome shotgun (WGS) entry which is preliminary data.</text>
</comment>
<keyword evidence="2" id="KW-1185">Reference proteome</keyword>
<dbReference type="EMBL" id="QJKJ01004929">
    <property type="protein sequence ID" value="RDX92195.1"/>
    <property type="molecule type" value="Genomic_DNA"/>
</dbReference>
<dbReference type="OrthoDB" id="654211at2759"/>
<reference evidence="1" key="1">
    <citation type="submission" date="2018-05" db="EMBL/GenBank/DDBJ databases">
        <title>Draft genome of Mucuna pruriens seed.</title>
        <authorList>
            <person name="Nnadi N.E."/>
            <person name="Vos R."/>
            <person name="Hasami M.H."/>
            <person name="Devisetty U.K."/>
            <person name="Aguiy J.C."/>
        </authorList>
    </citation>
    <scope>NUCLEOTIDE SEQUENCE [LARGE SCALE GENOMIC DNA]</scope>
    <source>
        <strain evidence="1">JCA_2017</strain>
    </source>
</reference>
<dbReference type="Proteomes" id="UP000257109">
    <property type="component" value="Unassembled WGS sequence"/>
</dbReference>
<name>A0A371GNP5_MUCPR</name>
<organism evidence="1 2">
    <name type="scientific">Mucuna pruriens</name>
    <name type="common">Velvet bean</name>
    <name type="synonym">Dolichos pruriens</name>
    <dbReference type="NCBI Taxonomy" id="157652"/>
    <lineage>
        <taxon>Eukaryota</taxon>
        <taxon>Viridiplantae</taxon>
        <taxon>Streptophyta</taxon>
        <taxon>Embryophyta</taxon>
        <taxon>Tracheophyta</taxon>
        <taxon>Spermatophyta</taxon>
        <taxon>Magnoliopsida</taxon>
        <taxon>eudicotyledons</taxon>
        <taxon>Gunneridae</taxon>
        <taxon>Pentapetalae</taxon>
        <taxon>rosids</taxon>
        <taxon>fabids</taxon>
        <taxon>Fabales</taxon>
        <taxon>Fabaceae</taxon>
        <taxon>Papilionoideae</taxon>
        <taxon>50 kb inversion clade</taxon>
        <taxon>NPAAA clade</taxon>
        <taxon>indigoferoid/millettioid clade</taxon>
        <taxon>Phaseoleae</taxon>
        <taxon>Mucuna</taxon>
    </lineage>
</organism>
<sequence>MVQVNEGQEMTIQVRHQPRVAHCQHISCGEVEVDAEPWYHDIKRYLGKGEYLEGTSENSKRTLRRLASGFFLSGTILYKRSIDMTLLRCADGQEARRIIEEVHEGIFGTHTNSHALARKILRAWYY</sequence>
<protein>
    <recommendedName>
        <fullName evidence="3">Integrase zinc-binding domain-containing protein</fullName>
    </recommendedName>
</protein>
<dbReference type="PANTHER" id="PTHR48475">
    <property type="entry name" value="RIBONUCLEASE H"/>
    <property type="match status" value="1"/>
</dbReference>
<evidence type="ECO:0008006" key="3">
    <source>
        <dbReference type="Google" id="ProtNLM"/>
    </source>
</evidence>
<proteinExistence type="predicted"/>
<dbReference type="PANTHER" id="PTHR48475:SF1">
    <property type="entry name" value="RNASE H TYPE-1 DOMAIN-CONTAINING PROTEIN"/>
    <property type="match status" value="1"/>
</dbReference>
<dbReference type="AlphaFoldDB" id="A0A371GNP5"/>